<dbReference type="Proteomes" id="UP000031443">
    <property type="component" value="Unassembled WGS sequence"/>
</dbReference>
<evidence type="ECO:0000313" key="2">
    <source>
        <dbReference type="Proteomes" id="UP000031443"/>
    </source>
</evidence>
<reference evidence="2" key="1">
    <citation type="journal article" date="2013" name="Nat. Genet.">
        <title>The draft genomes of soft-shell turtle and green sea turtle yield insights into the development and evolution of the turtle-specific body plan.</title>
        <authorList>
            <person name="Wang Z."/>
            <person name="Pascual-Anaya J."/>
            <person name="Zadissa A."/>
            <person name="Li W."/>
            <person name="Niimura Y."/>
            <person name="Huang Z."/>
            <person name="Li C."/>
            <person name="White S."/>
            <person name="Xiong Z."/>
            <person name="Fang D."/>
            <person name="Wang B."/>
            <person name="Ming Y."/>
            <person name="Chen Y."/>
            <person name="Zheng Y."/>
            <person name="Kuraku S."/>
            <person name="Pignatelli M."/>
            <person name="Herrero J."/>
            <person name="Beal K."/>
            <person name="Nozawa M."/>
            <person name="Li Q."/>
            <person name="Wang J."/>
            <person name="Zhang H."/>
            <person name="Yu L."/>
            <person name="Shigenobu S."/>
            <person name="Wang J."/>
            <person name="Liu J."/>
            <person name="Flicek P."/>
            <person name="Searle S."/>
            <person name="Wang J."/>
            <person name="Kuratani S."/>
            <person name="Yin Y."/>
            <person name="Aken B."/>
            <person name="Zhang G."/>
            <person name="Irie N."/>
        </authorList>
    </citation>
    <scope>NUCLEOTIDE SEQUENCE [LARGE SCALE GENOMIC DNA]</scope>
</reference>
<sequence length="84" mass="9668">MRVEFGSSMKAAWDAISFRPECRCQSECVLILFQPEHPKREMWSAVQSLKYICKRETIKPSPHAKEPSVHLIINVNINVNPNSD</sequence>
<keyword evidence="2" id="KW-1185">Reference proteome</keyword>
<accession>M7BDN1</accession>
<evidence type="ECO:0000313" key="1">
    <source>
        <dbReference type="EMBL" id="EMP33700.1"/>
    </source>
</evidence>
<dbReference type="AlphaFoldDB" id="M7BDN1"/>
<protein>
    <submittedName>
        <fullName evidence="1">Uncharacterized protein</fullName>
    </submittedName>
</protein>
<proteinExistence type="predicted"/>
<organism evidence="1 2">
    <name type="scientific">Chelonia mydas</name>
    <name type="common">Green sea-turtle</name>
    <name type="synonym">Chelonia agassizi</name>
    <dbReference type="NCBI Taxonomy" id="8469"/>
    <lineage>
        <taxon>Eukaryota</taxon>
        <taxon>Metazoa</taxon>
        <taxon>Chordata</taxon>
        <taxon>Craniata</taxon>
        <taxon>Vertebrata</taxon>
        <taxon>Euteleostomi</taxon>
        <taxon>Archelosauria</taxon>
        <taxon>Testudinata</taxon>
        <taxon>Testudines</taxon>
        <taxon>Cryptodira</taxon>
        <taxon>Durocryptodira</taxon>
        <taxon>Americhelydia</taxon>
        <taxon>Chelonioidea</taxon>
        <taxon>Cheloniidae</taxon>
        <taxon>Chelonia</taxon>
    </lineage>
</organism>
<gene>
    <name evidence="1" type="ORF">UY3_08993</name>
</gene>
<dbReference type="EMBL" id="KB535131">
    <property type="protein sequence ID" value="EMP33700.1"/>
    <property type="molecule type" value="Genomic_DNA"/>
</dbReference>
<name>M7BDN1_CHEMY</name>